<keyword evidence="3" id="KW-1005">Bacterial flagellum biogenesis</keyword>
<comment type="function">
    <text evidence="5">May act as an export chaperone for the filament capping protein FliD.</text>
</comment>
<evidence type="ECO:0000256" key="1">
    <source>
        <dbReference type="ARBA" id="ARBA00004514"/>
    </source>
</evidence>
<evidence type="ECO:0000256" key="8">
    <source>
        <dbReference type="SAM" id="MobiDB-lite"/>
    </source>
</evidence>
<keyword evidence="2" id="KW-0963">Cytoplasm</keyword>
<keyword evidence="9" id="KW-0969">Cilium</keyword>
<gene>
    <name evidence="9" type="ORF">SAMN05518684_12133</name>
</gene>
<dbReference type="AlphaFoldDB" id="A0A1H9WXU1"/>
<feature type="region of interest" description="Disordered" evidence="8">
    <location>
        <begin position="89"/>
        <end position="117"/>
    </location>
</feature>
<evidence type="ECO:0000313" key="9">
    <source>
        <dbReference type="EMBL" id="SES38748.1"/>
    </source>
</evidence>
<comment type="similarity">
    <text evidence="6">Belongs to the bacillales FliT family.</text>
</comment>
<reference evidence="10" key="1">
    <citation type="submission" date="2016-10" db="EMBL/GenBank/DDBJ databases">
        <authorList>
            <person name="Varghese N."/>
            <person name="Submissions S."/>
        </authorList>
    </citation>
    <scope>NUCLEOTIDE SEQUENCE [LARGE SCALE GENOMIC DNA]</scope>
    <source>
        <strain evidence="10">S9</strain>
    </source>
</reference>
<dbReference type="RefSeq" id="WP_093055461.1">
    <property type="nucleotide sequence ID" value="NZ_FOGT01000021.1"/>
</dbReference>
<organism evidence="9 10">
    <name type="scientific">Salipaludibacillus aurantiacus</name>
    <dbReference type="NCBI Taxonomy" id="1601833"/>
    <lineage>
        <taxon>Bacteria</taxon>
        <taxon>Bacillati</taxon>
        <taxon>Bacillota</taxon>
        <taxon>Bacilli</taxon>
        <taxon>Bacillales</taxon>
        <taxon>Bacillaceae</taxon>
    </lineage>
</organism>
<accession>A0A1H9WXU1</accession>
<dbReference type="OrthoDB" id="2353131at2"/>
<dbReference type="Pfam" id="PF05400">
    <property type="entry name" value="FliT"/>
    <property type="match status" value="1"/>
</dbReference>
<keyword evidence="9" id="KW-0966">Cell projection</keyword>
<evidence type="ECO:0000256" key="6">
    <source>
        <dbReference type="ARBA" id="ARBA00093785"/>
    </source>
</evidence>
<dbReference type="InterPro" id="IPR008622">
    <property type="entry name" value="FliT"/>
</dbReference>
<dbReference type="STRING" id="1601833.SAMN05518684_12133"/>
<comment type="subcellular location">
    <subcellularLocation>
        <location evidence="1">Cytoplasm</location>
        <location evidence="1">Cytosol</location>
    </subcellularLocation>
</comment>
<sequence length="117" mass="13496">MAVLKELHGITKELHDHLDQPLPEDDGREEYIEAIESYLGRRQMLMTGLTRPDNETDERLATELIEMNKQINSRMNAIQGKIRMDISQLKKRKSTGKKYESPYDGPTADGVFFDSKK</sequence>
<evidence type="ECO:0000313" key="10">
    <source>
        <dbReference type="Proteomes" id="UP000198571"/>
    </source>
</evidence>
<evidence type="ECO:0000256" key="2">
    <source>
        <dbReference type="ARBA" id="ARBA00022490"/>
    </source>
</evidence>
<name>A0A1H9WXU1_9BACI</name>
<keyword evidence="10" id="KW-1185">Reference proteome</keyword>
<keyword evidence="9" id="KW-0282">Flagellum</keyword>
<evidence type="ECO:0000256" key="4">
    <source>
        <dbReference type="ARBA" id="ARBA00023186"/>
    </source>
</evidence>
<evidence type="ECO:0000256" key="5">
    <source>
        <dbReference type="ARBA" id="ARBA00093765"/>
    </source>
</evidence>
<dbReference type="Proteomes" id="UP000198571">
    <property type="component" value="Unassembled WGS sequence"/>
</dbReference>
<evidence type="ECO:0000256" key="7">
    <source>
        <dbReference type="ARBA" id="ARBA00093797"/>
    </source>
</evidence>
<protein>
    <recommendedName>
        <fullName evidence="7">Flagellar protein FliT</fullName>
    </recommendedName>
</protein>
<keyword evidence="4" id="KW-0143">Chaperone</keyword>
<proteinExistence type="inferred from homology"/>
<evidence type="ECO:0000256" key="3">
    <source>
        <dbReference type="ARBA" id="ARBA00022795"/>
    </source>
</evidence>
<dbReference type="EMBL" id="FOGT01000021">
    <property type="protein sequence ID" value="SES38748.1"/>
    <property type="molecule type" value="Genomic_DNA"/>
</dbReference>